<keyword evidence="8" id="KW-0460">Magnesium</keyword>
<dbReference type="AlphaFoldDB" id="A0A0G3G494"/>
<proteinExistence type="inferred from homology"/>
<evidence type="ECO:0000313" key="10">
    <source>
        <dbReference type="EMBL" id="AKJ95189.1"/>
    </source>
</evidence>
<comment type="catalytic activity">
    <reaction evidence="1">
        <text>2-phosphoglycolate + H2O = glycolate + phosphate</text>
        <dbReference type="Rhea" id="RHEA:14369"/>
        <dbReference type="ChEBI" id="CHEBI:15377"/>
        <dbReference type="ChEBI" id="CHEBI:29805"/>
        <dbReference type="ChEBI" id="CHEBI:43474"/>
        <dbReference type="ChEBI" id="CHEBI:58033"/>
        <dbReference type="EC" id="3.1.3.18"/>
    </reaction>
</comment>
<dbReference type="Proteomes" id="UP000064201">
    <property type="component" value="Chromosome"/>
</dbReference>
<evidence type="ECO:0000256" key="4">
    <source>
        <dbReference type="ARBA" id="ARBA00006171"/>
    </source>
</evidence>
<evidence type="ECO:0000313" key="11">
    <source>
        <dbReference type="Proteomes" id="UP000064201"/>
    </source>
</evidence>
<comment type="cofactor">
    <cofactor evidence="2">
        <name>Mg(2+)</name>
        <dbReference type="ChEBI" id="CHEBI:18420"/>
    </cofactor>
</comment>
<dbReference type="OrthoDB" id="9776368at2"/>
<protein>
    <recommendedName>
        <fullName evidence="5">phosphoglycolate phosphatase</fullName>
        <ecNumber evidence="5">3.1.3.18</ecNumber>
    </recommendedName>
</protein>
<dbReference type="GO" id="GO:0006281">
    <property type="term" value="P:DNA repair"/>
    <property type="evidence" value="ECO:0007669"/>
    <property type="project" value="TreeGrafter"/>
</dbReference>
<evidence type="ECO:0000256" key="1">
    <source>
        <dbReference type="ARBA" id="ARBA00000830"/>
    </source>
</evidence>
<dbReference type="GO" id="GO:0005975">
    <property type="term" value="P:carbohydrate metabolic process"/>
    <property type="evidence" value="ECO:0007669"/>
    <property type="project" value="InterPro"/>
</dbReference>
<dbReference type="EC" id="3.1.3.18" evidence="5"/>
<evidence type="ECO:0000256" key="7">
    <source>
        <dbReference type="ARBA" id="ARBA00022801"/>
    </source>
</evidence>
<accession>A0A0G3G494</accession>
<comment type="similarity">
    <text evidence="4">Belongs to the HAD-like hydrolase superfamily. CbbY/CbbZ/Gph/YieH family.</text>
</comment>
<dbReference type="STRING" id="106634.TVD_07340"/>
<dbReference type="NCBIfam" id="TIGR01549">
    <property type="entry name" value="HAD-SF-IA-v1"/>
    <property type="match status" value="1"/>
</dbReference>
<evidence type="ECO:0000256" key="2">
    <source>
        <dbReference type="ARBA" id="ARBA00001946"/>
    </source>
</evidence>
<dbReference type="SFLD" id="SFLDS00003">
    <property type="entry name" value="Haloacid_Dehalogenase"/>
    <property type="match status" value="1"/>
</dbReference>
<dbReference type="InterPro" id="IPR006439">
    <property type="entry name" value="HAD-SF_hydro_IA"/>
</dbReference>
<dbReference type="PANTHER" id="PTHR43434">
    <property type="entry name" value="PHOSPHOGLYCOLATE PHOSPHATASE"/>
    <property type="match status" value="1"/>
</dbReference>
<comment type="pathway">
    <text evidence="3">Organic acid metabolism; glycolate biosynthesis; glycolate from 2-phosphoglycolate: step 1/1.</text>
</comment>
<dbReference type="InterPro" id="IPR041492">
    <property type="entry name" value="HAD_2"/>
</dbReference>
<sequence>MTRELGSVLFDLDGTLLDTAPDMHAALVTLMAEHDRAPLAFEVVRNFVSHGSRALVDLAFPDADPAFAEHLKKRYLEIYARDLCRTTALFPGLADLLDTCEARGWPVGVVTNKPGWLTDPLLEALGLHSRMAAVVSGDTLPQRKPAPEPMWLAARQTGLPPERHCYWGDAERDIAAGRAAGMPTLIANWGYIDANQRPDQWGADAALEQPNDFWAWYADGAATEPGLAS</sequence>
<reference evidence="10 11" key="1">
    <citation type="submission" date="2015-04" db="EMBL/GenBank/DDBJ databases">
        <title>Complete Sequence for the Genome of the Thioalkalivibrio versutus D301.</title>
        <authorList>
            <person name="Mu T."/>
            <person name="Zhou J."/>
            <person name="Xu X."/>
        </authorList>
    </citation>
    <scope>NUCLEOTIDE SEQUENCE [LARGE SCALE GENOMIC DNA]</scope>
    <source>
        <strain evidence="10 11">D301</strain>
    </source>
</reference>
<dbReference type="GO" id="GO:0008967">
    <property type="term" value="F:phosphoglycolate phosphatase activity"/>
    <property type="evidence" value="ECO:0007669"/>
    <property type="project" value="UniProtKB-EC"/>
</dbReference>
<dbReference type="PANTHER" id="PTHR43434:SF23">
    <property type="entry name" value="PHOSPHOGLYCOLATE PHOSPHATASE"/>
    <property type="match status" value="1"/>
</dbReference>
<evidence type="ECO:0000256" key="3">
    <source>
        <dbReference type="ARBA" id="ARBA00004818"/>
    </source>
</evidence>
<dbReference type="InterPro" id="IPR037512">
    <property type="entry name" value="PGPase_prok"/>
</dbReference>
<keyword evidence="11" id="KW-1185">Reference proteome</keyword>
<dbReference type="Gene3D" id="3.40.50.1000">
    <property type="entry name" value="HAD superfamily/HAD-like"/>
    <property type="match status" value="1"/>
</dbReference>
<dbReference type="GO" id="GO:0005829">
    <property type="term" value="C:cytosol"/>
    <property type="evidence" value="ECO:0007669"/>
    <property type="project" value="TreeGrafter"/>
</dbReference>
<evidence type="ECO:0000256" key="6">
    <source>
        <dbReference type="ARBA" id="ARBA00022723"/>
    </source>
</evidence>
<dbReference type="EMBL" id="CP011367">
    <property type="protein sequence ID" value="AKJ95189.1"/>
    <property type="molecule type" value="Genomic_DNA"/>
</dbReference>
<dbReference type="InterPro" id="IPR023214">
    <property type="entry name" value="HAD_sf"/>
</dbReference>
<dbReference type="InterPro" id="IPR023198">
    <property type="entry name" value="PGP-like_dom2"/>
</dbReference>
<dbReference type="SUPFAM" id="SSF56784">
    <property type="entry name" value="HAD-like"/>
    <property type="match status" value="1"/>
</dbReference>
<dbReference type="GO" id="GO:0046872">
    <property type="term" value="F:metal ion binding"/>
    <property type="evidence" value="ECO:0007669"/>
    <property type="project" value="UniProtKB-KW"/>
</dbReference>
<dbReference type="Gene3D" id="1.10.150.240">
    <property type="entry name" value="Putative phosphatase, domain 2"/>
    <property type="match status" value="1"/>
</dbReference>
<dbReference type="RefSeq" id="WP_019568298.1">
    <property type="nucleotide sequence ID" value="NZ_CP011367.1"/>
</dbReference>
<evidence type="ECO:0000256" key="5">
    <source>
        <dbReference type="ARBA" id="ARBA00013078"/>
    </source>
</evidence>
<gene>
    <name evidence="10" type="ORF">TVD_07340</name>
</gene>
<dbReference type="InterPro" id="IPR036412">
    <property type="entry name" value="HAD-like_sf"/>
</dbReference>
<dbReference type="SFLD" id="SFLDG01129">
    <property type="entry name" value="C1.5:_HAD__Beta-PGM__Phosphata"/>
    <property type="match status" value="1"/>
</dbReference>
<organism evidence="10 11">
    <name type="scientific">Thioalkalivibrio versutus</name>
    <dbReference type="NCBI Taxonomy" id="106634"/>
    <lineage>
        <taxon>Bacteria</taxon>
        <taxon>Pseudomonadati</taxon>
        <taxon>Pseudomonadota</taxon>
        <taxon>Gammaproteobacteria</taxon>
        <taxon>Chromatiales</taxon>
        <taxon>Ectothiorhodospiraceae</taxon>
        <taxon>Thioalkalivibrio</taxon>
    </lineage>
</organism>
<keyword evidence="6" id="KW-0479">Metal-binding</keyword>
<name>A0A0G3G494_9GAMM</name>
<dbReference type="PATRIC" id="fig|106634.4.peg.1500"/>
<dbReference type="KEGG" id="tvr:TVD_07340"/>
<dbReference type="InterPro" id="IPR050155">
    <property type="entry name" value="HAD-like_hydrolase_sf"/>
</dbReference>
<keyword evidence="7" id="KW-0378">Hydrolase</keyword>
<evidence type="ECO:0000256" key="9">
    <source>
        <dbReference type="ARBA" id="ARBA00023277"/>
    </source>
</evidence>
<dbReference type="Pfam" id="PF13419">
    <property type="entry name" value="HAD_2"/>
    <property type="match status" value="1"/>
</dbReference>
<dbReference type="SFLD" id="SFLDG01135">
    <property type="entry name" value="C1.5.6:_HAD__Beta-PGM__Phospha"/>
    <property type="match status" value="1"/>
</dbReference>
<keyword evidence="9" id="KW-0119">Carbohydrate metabolism</keyword>
<dbReference type="NCBIfam" id="TIGR01449">
    <property type="entry name" value="PGP_bact"/>
    <property type="match status" value="1"/>
</dbReference>
<evidence type="ECO:0000256" key="8">
    <source>
        <dbReference type="ARBA" id="ARBA00022842"/>
    </source>
</evidence>